<dbReference type="Proteomes" id="UP001396334">
    <property type="component" value="Unassembled WGS sequence"/>
</dbReference>
<reference evidence="1 2" key="1">
    <citation type="journal article" date="2024" name="G3 (Bethesda)">
        <title>Genome assembly of Hibiscus sabdariffa L. provides insights into metabolisms of medicinal natural products.</title>
        <authorList>
            <person name="Kim T."/>
        </authorList>
    </citation>
    <scope>NUCLEOTIDE SEQUENCE [LARGE SCALE GENOMIC DNA]</scope>
    <source>
        <strain evidence="1">TK-2024</strain>
        <tissue evidence="1">Old leaves</tissue>
    </source>
</reference>
<evidence type="ECO:0000313" key="1">
    <source>
        <dbReference type="EMBL" id="KAK9025377.1"/>
    </source>
</evidence>
<proteinExistence type="predicted"/>
<organism evidence="1 2">
    <name type="scientific">Hibiscus sabdariffa</name>
    <name type="common">roselle</name>
    <dbReference type="NCBI Taxonomy" id="183260"/>
    <lineage>
        <taxon>Eukaryota</taxon>
        <taxon>Viridiplantae</taxon>
        <taxon>Streptophyta</taxon>
        <taxon>Embryophyta</taxon>
        <taxon>Tracheophyta</taxon>
        <taxon>Spermatophyta</taxon>
        <taxon>Magnoliopsida</taxon>
        <taxon>eudicotyledons</taxon>
        <taxon>Gunneridae</taxon>
        <taxon>Pentapetalae</taxon>
        <taxon>rosids</taxon>
        <taxon>malvids</taxon>
        <taxon>Malvales</taxon>
        <taxon>Malvaceae</taxon>
        <taxon>Malvoideae</taxon>
        <taxon>Hibiscus</taxon>
    </lineage>
</organism>
<protein>
    <submittedName>
        <fullName evidence="1">Uncharacterized protein</fullName>
    </submittedName>
</protein>
<accession>A0ABR2SJE4</accession>
<evidence type="ECO:0000313" key="2">
    <source>
        <dbReference type="Proteomes" id="UP001396334"/>
    </source>
</evidence>
<gene>
    <name evidence="1" type="ORF">V6N11_038246</name>
</gene>
<comment type="caution">
    <text evidence="1">The sequence shown here is derived from an EMBL/GenBank/DDBJ whole genome shotgun (WGS) entry which is preliminary data.</text>
</comment>
<name>A0ABR2SJE4_9ROSI</name>
<keyword evidence="2" id="KW-1185">Reference proteome</keyword>
<sequence>MSSIGGVNRGLGEWITGYTKQIGHVTLLQAELWDVFIGLEVAWFIGVERLQDTKFPQLTSFCNSEFISLINFK</sequence>
<dbReference type="EMBL" id="JBBPBN010000013">
    <property type="protein sequence ID" value="KAK9025377.1"/>
    <property type="molecule type" value="Genomic_DNA"/>
</dbReference>